<evidence type="ECO:0000313" key="1">
    <source>
        <dbReference type="EMBL" id="KAK8871296.1"/>
    </source>
</evidence>
<dbReference type="InterPro" id="IPR025659">
    <property type="entry name" value="Tubby-like_C"/>
</dbReference>
<accession>A0ABR2J0J4</accession>
<keyword evidence="2" id="KW-1185">Reference proteome</keyword>
<proteinExistence type="predicted"/>
<sequence length="422" mass="48761">MHTTFKRPIPSPEMQRLSSNEFIQENLNSSKQRINKSGQYFSVNYNGSTFYVDPISLSNSSTKFKELIQPYKHNIEELKTLHLEIYGKQFSNRNIDNFLKLCQKLPTDVRDSEMEEICEIAKLFKANEIYDTGLKFIQSTIDPNFNVPNSKYEGPNSPAYILIEGEKNMMENDSDLSDGYFENTKDNDNKGNYYQINENKNNNSAEIVINSKSAPSDKDKHVRPKRIKTTIIYQIKIKNHGLQCPTFTFYHDNSALFTAKQKNNEIYIAEGSEVHISQKETHIARIIQNTQNLMINTIQMKDTSFNMKYVNSGKKNRYSIEVSFPLVDKMTTWVPRKPRYDPKKDKYTLNFKGEYHHNPVPSAKNILLENKNGKPTFIARKMSNSTYEIECLPSVEPLIAFCLGISDIVGPYCDEETNGEMF</sequence>
<comment type="caution">
    <text evidence="1">The sequence shown here is derived from an EMBL/GenBank/DDBJ whole genome shotgun (WGS) entry which is preliminary data.</text>
</comment>
<dbReference type="Gene3D" id="3.20.90.10">
    <property type="entry name" value="Tubby Protein, Chain A"/>
    <property type="match status" value="1"/>
</dbReference>
<reference evidence="1 2" key="1">
    <citation type="submission" date="2024-04" db="EMBL/GenBank/DDBJ databases">
        <title>Tritrichomonas musculus Genome.</title>
        <authorList>
            <person name="Alves-Ferreira E."/>
            <person name="Grigg M."/>
            <person name="Lorenzi H."/>
            <person name="Galac M."/>
        </authorList>
    </citation>
    <scope>NUCLEOTIDE SEQUENCE [LARGE SCALE GENOMIC DNA]</scope>
    <source>
        <strain evidence="1 2">EAF2021</strain>
    </source>
</reference>
<protein>
    <recommendedName>
        <fullName evidence="3">BTB domain-containing protein</fullName>
    </recommendedName>
</protein>
<evidence type="ECO:0000313" key="2">
    <source>
        <dbReference type="Proteomes" id="UP001470230"/>
    </source>
</evidence>
<gene>
    <name evidence="1" type="ORF">M9Y10_007016</name>
</gene>
<evidence type="ECO:0008006" key="3">
    <source>
        <dbReference type="Google" id="ProtNLM"/>
    </source>
</evidence>
<organism evidence="1 2">
    <name type="scientific">Tritrichomonas musculus</name>
    <dbReference type="NCBI Taxonomy" id="1915356"/>
    <lineage>
        <taxon>Eukaryota</taxon>
        <taxon>Metamonada</taxon>
        <taxon>Parabasalia</taxon>
        <taxon>Tritrichomonadida</taxon>
        <taxon>Tritrichomonadidae</taxon>
        <taxon>Tritrichomonas</taxon>
    </lineage>
</organism>
<name>A0ABR2J0J4_9EUKA</name>
<dbReference type="Proteomes" id="UP001470230">
    <property type="component" value="Unassembled WGS sequence"/>
</dbReference>
<dbReference type="EMBL" id="JAPFFF010000013">
    <property type="protein sequence ID" value="KAK8871296.1"/>
    <property type="molecule type" value="Genomic_DNA"/>
</dbReference>